<dbReference type="Proteomes" id="UP001577267">
    <property type="component" value="Unassembled WGS sequence"/>
</dbReference>
<name>A0ABV4ZUD8_9ACTN</name>
<accession>A0ABV4ZUD8</accession>
<proteinExistence type="predicted"/>
<dbReference type="SUPFAM" id="SSF52540">
    <property type="entry name" value="P-loop containing nucleoside triphosphate hydrolases"/>
    <property type="match status" value="1"/>
</dbReference>
<sequence>MSDVHRWALISVKPGVGRSTSGIYLSQALYEADFSPLLVDSDLGQTCVRWDEMAGGMPYAVVGKPTRNLDRTLPGLEAGRGAVVIDAPQLEDHELVARSAMVYADRWIMPIAPSVVEVDRMFGARVGGLQRVIEDAQDLRERDGRQPADLVVLLTRCNTARATRTGPDAEVREVLAGRGYAVLEAQVPHHDAYRQAGGSRVRAVGNPYERVARELLARPYGGEA</sequence>
<reference evidence="1 2" key="1">
    <citation type="submission" date="2024-09" db="EMBL/GenBank/DDBJ databases">
        <title>Draft genome sequence of multifaceted antimicrobials producing Streptomyces sp. strain FH1.</title>
        <authorList>
            <person name="Hassan F."/>
            <person name="Ali H."/>
            <person name="Hassan N."/>
            <person name="Nawaz A."/>
        </authorList>
    </citation>
    <scope>NUCLEOTIDE SEQUENCE [LARGE SCALE GENOMIC DNA]</scope>
    <source>
        <strain evidence="1 2">FH1</strain>
    </source>
</reference>
<comment type="caution">
    <text evidence="1">The sequence shown here is derived from an EMBL/GenBank/DDBJ whole genome shotgun (WGS) entry which is preliminary data.</text>
</comment>
<protein>
    <recommendedName>
        <fullName evidence="3">ParA family protein</fullName>
    </recommendedName>
</protein>
<keyword evidence="2" id="KW-1185">Reference proteome</keyword>
<dbReference type="RefSeq" id="WP_375066333.1">
    <property type="nucleotide sequence ID" value="NZ_JBHGBT010000046.1"/>
</dbReference>
<dbReference type="Gene3D" id="3.40.50.300">
    <property type="entry name" value="P-loop containing nucleotide triphosphate hydrolases"/>
    <property type="match status" value="1"/>
</dbReference>
<organism evidence="1 2">
    <name type="scientific">Streptomyces carpaticus</name>
    <dbReference type="NCBI Taxonomy" id="285558"/>
    <lineage>
        <taxon>Bacteria</taxon>
        <taxon>Bacillati</taxon>
        <taxon>Actinomycetota</taxon>
        <taxon>Actinomycetes</taxon>
        <taxon>Kitasatosporales</taxon>
        <taxon>Streptomycetaceae</taxon>
        <taxon>Streptomyces</taxon>
    </lineage>
</organism>
<dbReference type="InterPro" id="IPR027417">
    <property type="entry name" value="P-loop_NTPase"/>
</dbReference>
<gene>
    <name evidence="1" type="ORF">ACE11A_25750</name>
</gene>
<evidence type="ECO:0000313" key="1">
    <source>
        <dbReference type="EMBL" id="MFB4197745.1"/>
    </source>
</evidence>
<evidence type="ECO:0008006" key="3">
    <source>
        <dbReference type="Google" id="ProtNLM"/>
    </source>
</evidence>
<evidence type="ECO:0000313" key="2">
    <source>
        <dbReference type="Proteomes" id="UP001577267"/>
    </source>
</evidence>
<dbReference type="EMBL" id="JBHGBT010000046">
    <property type="protein sequence ID" value="MFB4197745.1"/>
    <property type="molecule type" value="Genomic_DNA"/>
</dbReference>